<dbReference type="PANTHER" id="PTHR30572">
    <property type="entry name" value="MEMBRANE COMPONENT OF TRANSPORTER-RELATED"/>
    <property type="match status" value="1"/>
</dbReference>
<feature type="transmembrane region" description="Helical" evidence="6">
    <location>
        <begin position="445"/>
        <end position="470"/>
    </location>
</feature>
<feature type="domain" description="ABC3 transporter permease C-terminal" evidence="7">
    <location>
        <begin position="706"/>
        <end position="815"/>
    </location>
</feature>
<feature type="transmembrane region" description="Helical" evidence="6">
    <location>
        <begin position="21"/>
        <end position="41"/>
    </location>
</feature>
<evidence type="ECO:0000313" key="9">
    <source>
        <dbReference type="EMBL" id="NCI50573.1"/>
    </source>
</evidence>
<evidence type="ECO:0000256" key="6">
    <source>
        <dbReference type="SAM" id="Phobius"/>
    </source>
</evidence>
<dbReference type="Pfam" id="PF02687">
    <property type="entry name" value="FtsX"/>
    <property type="match status" value="2"/>
</dbReference>
<feature type="domain" description="ABC3 transporter permease C-terminal" evidence="7">
    <location>
        <begin position="312"/>
        <end position="429"/>
    </location>
</feature>
<dbReference type="Pfam" id="PF12704">
    <property type="entry name" value="MacB_PCD"/>
    <property type="match status" value="2"/>
</dbReference>
<feature type="domain" description="MacB-like periplasmic core" evidence="8">
    <location>
        <begin position="20"/>
        <end position="236"/>
    </location>
</feature>
<keyword evidence="4 6" id="KW-1133">Transmembrane helix</keyword>
<keyword evidence="3 6" id="KW-0812">Transmembrane</keyword>
<dbReference type="InterPro" id="IPR050250">
    <property type="entry name" value="Macrolide_Exporter_MacB"/>
</dbReference>
<keyword evidence="10" id="KW-1185">Reference proteome</keyword>
<dbReference type="RefSeq" id="WP_161818891.1">
    <property type="nucleotide sequence ID" value="NZ_JAACJS010000015.1"/>
</dbReference>
<gene>
    <name evidence="9" type="ORF">GWC95_11605</name>
</gene>
<dbReference type="PROSITE" id="PS51257">
    <property type="entry name" value="PROKAR_LIPOPROTEIN"/>
    <property type="match status" value="1"/>
</dbReference>
<feature type="transmembrane region" description="Helical" evidence="6">
    <location>
        <begin position="786"/>
        <end position="807"/>
    </location>
</feature>
<evidence type="ECO:0000259" key="7">
    <source>
        <dbReference type="Pfam" id="PF02687"/>
    </source>
</evidence>
<comment type="subcellular location">
    <subcellularLocation>
        <location evidence="1">Cell membrane</location>
        <topology evidence="1">Multi-pass membrane protein</topology>
    </subcellularLocation>
</comment>
<feature type="transmembrane region" description="Helical" evidence="6">
    <location>
        <begin position="402"/>
        <end position="424"/>
    </location>
</feature>
<feature type="transmembrane region" description="Helical" evidence="6">
    <location>
        <begin position="306"/>
        <end position="328"/>
    </location>
</feature>
<feature type="domain" description="MacB-like periplasmic core" evidence="8">
    <location>
        <begin position="457"/>
        <end position="663"/>
    </location>
</feature>
<evidence type="ECO:0000259" key="8">
    <source>
        <dbReference type="Pfam" id="PF12704"/>
    </source>
</evidence>
<feature type="transmembrane region" description="Helical" evidence="6">
    <location>
        <begin position="702"/>
        <end position="722"/>
    </location>
</feature>
<keyword evidence="2" id="KW-1003">Cell membrane</keyword>
<protein>
    <submittedName>
        <fullName evidence="9">FtsX-like permease family protein</fullName>
    </submittedName>
</protein>
<feature type="transmembrane region" description="Helical" evidence="6">
    <location>
        <begin position="755"/>
        <end position="774"/>
    </location>
</feature>
<evidence type="ECO:0000256" key="1">
    <source>
        <dbReference type="ARBA" id="ARBA00004651"/>
    </source>
</evidence>
<name>A0ABW9ZZG5_9BACT</name>
<evidence type="ECO:0000256" key="4">
    <source>
        <dbReference type="ARBA" id="ARBA00022989"/>
    </source>
</evidence>
<feature type="transmembrane region" description="Helical" evidence="6">
    <location>
        <begin position="357"/>
        <end position="382"/>
    </location>
</feature>
<dbReference type="EMBL" id="JAACJS010000015">
    <property type="protein sequence ID" value="NCI50573.1"/>
    <property type="molecule type" value="Genomic_DNA"/>
</dbReference>
<reference evidence="9 10" key="1">
    <citation type="submission" date="2020-01" db="EMBL/GenBank/DDBJ databases">
        <title>Genome analysis.</title>
        <authorList>
            <person name="Wu S."/>
            <person name="Wang G."/>
        </authorList>
    </citation>
    <scope>NUCLEOTIDE SEQUENCE [LARGE SCALE GENOMIC DNA]</scope>
    <source>
        <strain evidence="9 10">SYL130</strain>
    </source>
</reference>
<keyword evidence="5 6" id="KW-0472">Membrane</keyword>
<evidence type="ECO:0000313" key="10">
    <source>
        <dbReference type="Proteomes" id="UP000753802"/>
    </source>
</evidence>
<dbReference type="PANTHER" id="PTHR30572:SF18">
    <property type="entry name" value="ABC-TYPE MACROLIDE FAMILY EXPORT SYSTEM PERMEASE COMPONENT 2"/>
    <property type="match status" value="1"/>
</dbReference>
<evidence type="ECO:0000256" key="2">
    <source>
        <dbReference type="ARBA" id="ARBA00022475"/>
    </source>
</evidence>
<dbReference type="Proteomes" id="UP000753802">
    <property type="component" value="Unassembled WGS sequence"/>
</dbReference>
<comment type="caution">
    <text evidence="9">The sequence shown here is derived from an EMBL/GenBank/DDBJ whole genome shotgun (WGS) entry which is preliminary data.</text>
</comment>
<sequence>MIKNYIKIAWRNLFRNKANSIINIAGLSIGIACVVLITMFVQDEKRYDRFFKKADRIYQVNLDAVMGGQAAYISNTPPTIGPALKRTFPEIETYTRYFVMGREVISTSNDVAEPKHFTESKFLAVDSNFLEVFDYGFKQGNATSCFVEPHSIVLTETTAKKYFGNADPIGKNLVLDEYSEPFKVTAVLNDLPAQASIQFDLLIPTSACPPVKRFSWSWIWCQMNTYVVLNKTAAADKQSMQTLEAKFPEMVRTQAATAFKRIGQPFDEFIKKGGKWDFHLMPLTDVHLRSAGISSPFLTTLSDIKYIYIFSAIALFIMVLACVNFMNLSTAQSARRAKEVGIRKVLGSRRKQLIKQFLAEALLYSFISAIIAMFLVALLLPLFNSISGKELVYSTIFTSQTWLFVILLTIVTGLLAGSYPAFYLTAFNPVKVLKGNFFSKSLSSLFIRNGLVVFQFTVSVALIICTVVVFQQLKYTKQIDMGLKKENVVIIPNAEKLENNAAQVFRQEIQGIGGVKFAGFSSSVPTANAFGDFYVPEINGVKEPLAKDIGLSSYMVDESFIPSLNIQLVKGRNFSKEFNDSASVIVNEATVKQIGWKEPLGKFITYSGNNNQRFQVIGVVKDFNVESIRSAIGPFALFNLSSKTYRLRTGFIIAKIDDKDIQGTLQQMESKWKQLAPSIPFEYSFLDKNFENLYRADQKQGFVFGVFTCLSIIVACLGLFGLSMYTAERRTKEIGIRKVLGASVESLVALLSKEFIKLVCIAILLAFPIGWWAMNKWLQDYSYHINISWTVFALAGTAAFIIALLTVSFQAIRSALLNPVKSLRNE</sequence>
<accession>A0ABW9ZZG5</accession>
<organism evidence="9 10">
    <name type="scientific">Sediminibacterium roseum</name>
    <dbReference type="NCBI Taxonomy" id="1978412"/>
    <lineage>
        <taxon>Bacteria</taxon>
        <taxon>Pseudomonadati</taxon>
        <taxon>Bacteroidota</taxon>
        <taxon>Chitinophagia</taxon>
        <taxon>Chitinophagales</taxon>
        <taxon>Chitinophagaceae</taxon>
        <taxon>Sediminibacterium</taxon>
    </lineage>
</organism>
<evidence type="ECO:0000256" key="3">
    <source>
        <dbReference type="ARBA" id="ARBA00022692"/>
    </source>
</evidence>
<dbReference type="InterPro" id="IPR003838">
    <property type="entry name" value="ABC3_permease_C"/>
</dbReference>
<proteinExistence type="predicted"/>
<evidence type="ECO:0000256" key="5">
    <source>
        <dbReference type="ARBA" id="ARBA00023136"/>
    </source>
</evidence>
<dbReference type="InterPro" id="IPR025857">
    <property type="entry name" value="MacB_PCD"/>
</dbReference>